<evidence type="ECO:0000313" key="1">
    <source>
        <dbReference type="EMBL" id="RVT47453.1"/>
    </source>
</evidence>
<sequence length="186" mass="20769">MELLCSKLDGELFPPERDHGQMSSTWVMWTSATAENAGQNRFLEFAEKELLWAVRRVSPSDSFMIDPSSVLGLIGESRATSRLIRFDSQIAFAMGRLAEDQRIVVVSDSYPLAASLQRAKHLRKSSQANNVLAFFGGALDPRWQRLLRDPSRGEVDFVDLDEHEALLFGGGKEVRRAAQGADDLPF</sequence>
<reference evidence="1 2" key="1">
    <citation type="submission" date="2019-01" db="EMBL/GenBank/DDBJ databases">
        <authorList>
            <person name="Chen W.-M."/>
        </authorList>
    </citation>
    <scope>NUCLEOTIDE SEQUENCE [LARGE SCALE GENOMIC DNA]</scope>
    <source>
        <strain evidence="1 2">ICH-3</strain>
    </source>
</reference>
<dbReference type="OrthoDB" id="9863319at2"/>
<dbReference type="AlphaFoldDB" id="A0A3S2TIF7"/>
<protein>
    <submittedName>
        <fullName evidence="1">Uncharacterized protein</fullName>
    </submittedName>
</protein>
<dbReference type="Proteomes" id="UP000288178">
    <property type="component" value="Unassembled WGS sequence"/>
</dbReference>
<accession>A0A3S2TIF7</accession>
<name>A0A3S2TIF7_9BURK</name>
<organism evidence="1 2">
    <name type="scientific">Rubrivivax albus</name>
    <dbReference type="NCBI Taxonomy" id="2499835"/>
    <lineage>
        <taxon>Bacteria</taxon>
        <taxon>Pseudomonadati</taxon>
        <taxon>Pseudomonadota</taxon>
        <taxon>Betaproteobacteria</taxon>
        <taxon>Burkholderiales</taxon>
        <taxon>Sphaerotilaceae</taxon>
        <taxon>Rubrivivax</taxon>
    </lineage>
</organism>
<keyword evidence="2" id="KW-1185">Reference proteome</keyword>
<comment type="caution">
    <text evidence="1">The sequence shown here is derived from an EMBL/GenBank/DDBJ whole genome shotgun (WGS) entry which is preliminary data.</text>
</comment>
<proteinExistence type="predicted"/>
<dbReference type="RefSeq" id="WP_128201565.1">
    <property type="nucleotide sequence ID" value="NZ_SACT01000016.1"/>
</dbReference>
<evidence type="ECO:0000313" key="2">
    <source>
        <dbReference type="Proteomes" id="UP000288178"/>
    </source>
</evidence>
<gene>
    <name evidence="1" type="ORF">ENE75_24115</name>
</gene>
<dbReference type="EMBL" id="SACT01000016">
    <property type="protein sequence ID" value="RVT47453.1"/>
    <property type="molecule type" value="Genomic_DNA"/>
</dbReference>